<dbReference type="InterPro" id="IPR036291">
    <property type="entry name" value="NAD(P)-bd_dom_sf"/>
</dbReference>
<evidence type="ECO:0000313" key="4">
    <source>
        <dbReference type="EMBL" id="CAJ2506201.1"/>
    </source>
</evidence>
<dbReference type="InterPro" id="IPR013120">
    <property type="entry name" value="FAR_NAD-bd"/>
</dbReference>
<organism evidence="4 5">
    <name type="scientific">Anthostomella pinea</name>
    <dbReference type="NCBI Taxonomy" id="933095"/>
    <lineage>
        <taxon>Eukaryota</taxon>
        <taxon>Fungi</taxon>
        <taxon>Dikarya</taxon>
        <taxon>Ascomycota</taxon>
        <taxon>Pezizomycotina</taxon>
        <taxon>Sordariomycetes</taxon>
        <taxon>Xylariomycetidae</taxon>
        <taxon>Xylariales</taxon>
        <taxon>Xylariaceae</taxon>
        <taxon>Anthostomella</taxon>
    </lineage>
</organism>
<feature type="domain" description="Thioester reductase (TE)" evidence="3">
    <location>
        <begin position="39"/>
        <end position="135"/>
    </location>
</feature>
<dbReference type="AlphaFoldDB" id="A0AAI8VJQ4"/>
<dbReference type="SUPFAM" id="SSF51735">
    <property type="entry name" value="NAD(P)-binding Rossmann-fold domains"/>
    <property type="match status" value="1"/>
</dbReference>
<keyword evidence="2" id="KW-0597">Phosphoprotein</keyword>
<dbReference type="EMBL" id="CAUWAG010000008">
    <property type="protein sequence ID" value="CAJ2506201.1"/>
    <property type="molecule type" value="Genomic_DNA"/>
</dbReference>
<evidence type="ECO:0000256" key="2">
    <source>
        <dbReference type="ARBA" id="ARBA00022553"/>
    </source>
</evidence>
<dbReference type="Gene3D" id="3.40.50.720">
    <property type="entry name" value="NAD(P)-binding Rossmann-like Domain"/>
    <property type="match status" value="1"/>
</dbReference>
<evidence type="ECO:0000256" key="1">
    <source>
        <dbReference type="ARBA" id="ARBA00022450"/>
    </source>
</evidence>
<dbReference type="PANTHER" id="PTHR43439:SF2">
    <property type="entry name" value="ENZYME, PUTATIVE (JCVI)-RELATED"/>
    <property type="match status" value="1"/>
</dbReference>
<evidence type="ECO:0000313" key="5">
    <source>
        <dbReference type="Proteomes" id="UP001295740"/>
    </source>
</evidence>
<keyword evidence="5" id="KW-1185">Reference proteome</keyword>
<dbReference type="PANTHER" id="PTHR43439">
    <property type="entry name" value="PHENYLACETATE-COENZYME A LIGASE"/>
    <property type="match status" value="1"/>
</dbReference>
<dbReference type="Proteomes" id="UP001295740">
    <property type="component" value="Unassembled WGS sequence"/>
</dbReference>
<evidence type="ECO:0000259" key="3">
    <source>
        <dbReference type="Pfam" id="PF07993"/>
    </source>
</evidence>
<reference evidence="4" key="1">
    <citation type="submission" date="2023-10" db="EMBL/GenBank/DDBJ databases">
        <authorList>
            <person name="Hackl T."/>
        </authorList>
    </citation>
    <scope>NUCLEOTIDE SEQUENCE</scope>
</reference>
<dbReference type="Pfam" id="PF07993">
    <property type="entry name" value="NAD_binding_4"/>
    <property type="match status" value="1"/>
</dbReference>
<proteinExistence type="predicted"/>
<sequence length="259" mass="28984">MRNLIDLAAAAWRHAGVRPVTFQLISAIGVVGRYAVDSDNMEIPEHRVPMAAALPLGYCEAKWICERLLDQTLHRQPARFRAMVVRPGQIARSRENGYWNPTEHFAFLVKSCQSLQVLPALQGRLQWVPVEDVAATVVELGLREGTVYPVYHVDNPVGQPWDAMLQTLALELGISEIVPLRDCVRRVRHSPLSMETENPALRLIDFLADNFERMSCGGLVPGTTQTRQHSVTLAALGPVPEELARKYVRAWKRSGFLAC</sequence>
<dbReference type="InterPro" id="IPR051414">
    <property type="entry name" value="Adenylate-forming_Reductase"/>
</dbReference>
<gene>
    <name evidence="4" type="ORF">KHLLAP_LOCUS6669</name>
</gene>
<protein>
    <submittedName>
        <fullName evidence="4">Uu.00g003310.m01.CDS01</fullName>
    </submittedName>
</protein>
<keyword evidence="1" id="KW-0596">Phosphopantetheine</keyword>
<accession>A0AAI8VJQ4</accession>
<name>A0AAI8VJQ4_9PEZI</name>
<comment type="caution">
    <text evidence="4">The sequence shown here is derived from an EMBL/GenBank/DDBJ whole genome shotgun (WGS) entry which is preliminary data.</text>
</comment>